<dbReference type="PROSITE" id="PS50234">
    <property type="entry name" value="VWFA"/>
    <property type="match status" value="1"/>
</dbReference>
<dbReference type="InterPro" id="IPR036465">
    <property type="entry name" value="vWFA_dom_sf"/>
</dbReference>
<keyword evidence="4" id="KW-1185">Reference proteome</keyword>
<protein>
    <recommendedName>
        <fullName evidence="2">VWFA domain-containing protein</fullName>
    </recommendedName>
</protein>
<evidence type="ECO:0000313" key="3">
    <source>
        <dbReference type="EMBL" id="KAG5260558.1"/>
    </source>
</evidence>
<feature type="region of interest" description="Disordered" evidence="1">
    <location>
        <begin position="84"/>
        <end position="236"/>
    </location>
</feature>
<gene>
    <name evidence="3" type="ORF">AALO_G00305810</name>
</gene>
<dbReference type="Pfam" id="PF13519">
    <property type="entry name" value="VWA_2"/>
    <property type="match status" value="1"/>
</dbReference>
<dbReference type="AlphaFoldDB" id="A0AAV6FCY5"/>
<name>A0AAV6FCY5_9TELE</name>
<evidence type="ECO:0000313" key="4">
    <source>
        <dbReference type="Proteomes" id="UP000823561"/>
    </source>
</evidence>
<organism evidence="3 4">
    <name type="scientific">Alosa alosa</name>
    <name type="common">allis shad</name>
    <dbReference type="NCBI Taxonomy" id="278164"/>
    <lineage>
        <taxon>Eukaryota</taxon>
        <taxon>Metazoa</taxon>
        <taxon>Chordata</taxon>
        <taxon>Craniata</taxon>
        <taxon>Vertebrata</taxon>
        <taxon>Euteleostomi</taxon>
        <taxon>Actinopterygii</taxon>
        <taxon>Neopterygii</taxon>
        <taxon>Teleostei</taxon>
        <taxon>Clupei</taxon>
        <taxon>Clupeiformes</taxon>
        <taxon>Clupeoidei</taxon>
        <taxon>Clupeidae</taxon>
        <taxon>Alosa</taxon>
    </lineage>
</organism>
<dbReference type="SUPFAM" id="SSF53300">
    <property type="entry name" value="vWA-like"/>
    <property type="match status" value="1"/>
</dbReference>
<evidence type="ECO:0000256" key="1">
    <source>
        <dbReference type="SAM" id="MobiDB-lite"/>
    </source>
</evidence>
<dbReference type="InterPro" id="IPR002035">
    <property type="entry name" value="VWF_A"/>
</dbReference>
<sequence>MMKVLCYMRRVTGCPPLVQCLHQVLSRNEAATRIQKIVAVEGLYRLFRELLPSRSRMSGDLAVEDHEVFEHSHICWAHLLAEAESEPPENRKSTAVQSEAPENSKSTAVQNEAPGDGDSILVQSDAPENRKSTAVQSEAPENSKSTAVQNEAPGDGDSISVQGEAPENRKSTAVQGEAPENRKSSTVQSDDSDDWDSISGQSEDSDDGDCTSEQSEVSDDKESTSDQSEDSDDGESTCVRLYCEQTRLRFFEPVRIAYLLQVFEKSPLLQKLKDGESIPGCPRGLLREPAPWMKRYPASSTQPTRFGMNFCVTVQKSFVELKEGLNRYPHLQVTPPLRLKEVGVDAPRLVFLGKDNLGVYTGRNKGSKEAILFDCLNGKTVYEDLDQLSNRLGDVRTDQALSISRTPHEAILVLLDSSTSMRHECYFADAAMDRMTAVKQLFDAFANRSMAYNFHIVIGLVTFGRSVDIIHIFTENLEKFKQRMQSLEAKGNTPLYDALDLAAAELGKMKEQFPQCRLRALCLTDGYDTSSSQSPVEVSLACPGPPSPRWRFALRAQVLPVPGGGLPCVPRSSQSPVEVSLTCPGPPSPRWTNKLLSSCIVVDSILVRGRDETLVGNENILEISRDDRVLHGITNATGGCCFKPATSTEALKLFEMETVLSLESRRLKRKPVDTIKSLGDLSGGFSRRGYDKQPDVKLPEEIKSKVTVTEKAVRKRVVESKRRWMIERILEELKSLHCDPHPYCSHTHIPTAPHTHTHTYIPTALCFPPRKT</sequence>
<dbReference type="Gene3D" id="3.40.50.410">
    <property type="entry name" value="von Willebrand factor, type A domain"/>
    <property type="match status" value="1"/>
</dbReference>
<dbReference type="CDD" id="cd00198">
    <property type="entry name" value="vWFA"/>
    <property type="match status" value="1"/>
</dbReference>
<reference evidence="3" key="1">
    <citation type="submission" date="2020-10" db="EMBL/GenBank/DDBJ databases">
        <title>Chromosome-scale genome assembly of the Allis shad, Alosa alosa.</title>
        <authorList>
            <person name="Margot Z."/>
            <person name="Christophe K."/>
            <person name="Cabau C."/>
            <person name="Louis A."/>
            <person name="Berthelot C."/>
            <person name="Parey E."/>
            <person name="Roest Crollius H."/>
            <person name="Montfort J."/>
            <person name="Robinson-Rechavi M."/>
            <person name="Bucao C."/>
            <person name="Bouchez O."/>
            <person name="Gislard M."/>
            <person name="Lluch J."/>
            <person name="Milhes M."/>
            <person name="Lampietro C."/>
            <person name="Lopez Roques C."/>
            <person name="Donnadieu C."/>
            <person name="Braasch I."/>
            <person name="Desvignes T."/>
            <person name="Postlethwait J."/>
            <person name="Bobe J."/>
            <person name="Guiguen Y."/>
        </authorList>
    </citation>
    <scope>NUCLEOTIDE SEQUENCE</scope>
    <source>
        <strain evidence="3">M-15738</strain>
        <tissue evidence="3">Blood</tissue>
    </source>
</reference>
<proteinExistence type="predicted"/>
<dbReference type="EMBL" id="JADWDJ010000084">
    <property type="protein sequence ID" value="KAG5260558.1"/>
    <property type="molecule type" value="Genomic_DNA"/>
</dbReference>
<comment type="caution">
    <text evidence="3">The sequence shown here is derived from an EMBL/GenBank/DDBJ whole genome shotgun (WGS) entry which is preliminary data.</text>
</comment>
<feature type="compositionally biased region" description="Polar residues" evidence="1">
    <location>
        <begin position="132"/>
        <end position="149"/>
    </location>
</feature>
<feature type="compositionally biased region" description="Polar residues" evidence="1">
    <location>
        <begin position="93"/>
        <end position="110"/>
    </location>
</feature>
<feature type="domain" description="VWFA" evidence="2">
    <location>
        <begin position="410"/>
        <end position="539"/>
    </location>
</feature>
<evidence type="ECO:0000259" key="2">
    <source>
        <dbReference type="PROSITE" id="PS50234"/>
    </source>
</evidence>
<accession>A0AAV6FCY5</accession>
<dbReference type="Proteomes" id="UP000823561">
    <property type="component" value="Unassembled WGS sequence"/>
</dbReference>